<organism evidence="1 2">
    <name type="scientific">Winogradskyella flava</name>
    <dbReference type="NCBI Taxonomy" id="1884876"/>
    <lineage>
        <taxon>Bacteria</taxon>
        <taxon>Pseudomonadati</taxon>
        <taxon>Bacteroidota</taxon>
        <taxon>Flavobacteriia</taxon>
        <taxon>Flavobacteriales</taxon>
        <taxon>Flavobacteriaceae</taxon>
        <taxon>Winogradskyella</taxon>
    </lineage>
</organism>
<dbReference type="EMBL" id="JACLCP010000005">
    <property type="protein sequence ID" value="MBC2846410.1"/>
    <property type="molecule type" value="Genomic_DNA"/>
</dbReference>
<keyword evidence="2" id="KW-1185">Reference proteome</keyword>
<name>A0A842ITP2_9FLAO</name>
<dbReference type="RefSeq" id="WP_185790119.1">
    <property type="nucleotide sequence ID" value="NZ_JACLCP010000005.1"/>
</dbReference>
<dbReference type="AlphaFoldDB" id="A0A842ITP2"/>
<sequence>MKINVFVFLTVFLSVSFLQAQRKELKGQLVADDDIEGIHIQNRTAAKYTVSAEDGSFVILAQANDTLSISGLKYKPKEIVITKSMEDAGSFSVVLVEKINELDQVIVGEILTGSLESDLENSKAKTEINFYDLGIPGNTNLPLTQNEKKLNDADGGSWGYIGLGFGVNFHKLLNRISGRTKKLKAIVELDDRDRCINRLRREYESIVFENDSLANNLKNEYFMFCQEDDNFKALCDENNDLKSIEFLQAKLKAYKKNRESATKD</sequence>
<evidence type="ECO:0000313" key="1">
    <source>
        <dbReference type="EMBL" id="MBC2846410.1"/>
    </source>
</evidence>
<proteinExistence type="predicted"/>
<evidence type="ECO:0008006" key="3">
    <source>
        <dbReference type="Google" id="ProtNLM"/>
    </source>
</evidence>
<gene>
    <name evidence="1" type="ORF">H7F21_14990</name>
</gene>
<evidence type="ECO:0000313" key="2">
    <source>
        <dbReference type="Proteomes" id="UP000533900"/>
    </source>
</evidence>
<comment type="caution">
    <text evidence="1">The sequence shown here is derived from an EMBL/GenBank/DDBJ whole genome shotgun (WGS) entry which is preliminary data.</text>
</comment>
<reference evidence="1" key="1">
    <citation type="submission" date="2020-08" db="EMBL/GenBank/DDBJ databases">
        <title>Winogradskyella ouciana sp. nov., isolated from the hadal seawater of the Mariana Trench.</title>
        <authorList>
            <person name="He X."/>
        </authorList>
    </citation>
    <scope>NUCLEOTIDE SEQUENCE [LARGE SCALE GENOMIC DNA]</scope>
    <source>
        <strain evidence="1">KCTC 52348</strain>
    </source>
</reference>
<protein>
    <recommendedName>
        <fullName evidence="3">CarboxypepD_reg-like domain-containing protein</fullName>
    </recommendedName>
</protein>
<dbReference type="Proteomes" id="UP000533900">
    <property type="component" value="Unassembled WGS sequence"/>
</dbReference>
<accession>A0A842ITP2</accession>